<geneLocation type="mitochondrion" evidence="1"/>
<comment type="caution">
    <text evidence="1">The sequence shown here is derived from an EMBL/GenBank/DDBJ whole genome shotgun (WGS) entry which is preliminary data.</text>
</comment>
<proteinExistence type="predicted"/>
<keyword evidence="1" id="KW-0496">Mitochondrion</keyword>
<evidence type="ECO:0000313" key="1">
    <source>
        <dbReference type="EMBL" id="KUM48427.1"/>
    </source>
</evidence>
<reference evidence="1" key="1">
    <citation type="journal article" date="2015" name="Genome Biol. Evol.">
        <title>Organellar Genomes of White Spruce (Picea glauca): Assembly and Annotation.</title>
        <authorList>
            <person name="Jackman S.D."/>
            <person name="Warren R.L."/>
            <person name="Gibb E.A."/>
            <person name="Vandervalk B.P."/>
            <person name="Mohamadi H."/>
            <person name="Chu J."/>
            <person name="Raymond A."/>
            <person name="Pleasance S."/>
            <person name="Coope R."/>
            <person name="Wildung M.R."/>
            <person name="Ritland C.E."/>
            <person name="Bousquet J."/>
            <person name="Jones S.J."/>
            <person name="Bohlmann J."/>
            <person name="Birol I."/>
        </authorList>
    </citation>
    <scope>NUCLEOTIDE SEQUENCE [LARGE SCALE GENOMIC DNA]</scope>
    <source>
        <tissue evidence="1">Flushing bud</tissue>
    </source>
</reference>
<dbReference type="AlphaFoldDB" id="A0A124GNC7"/>
<dbReference type="EMBL" id="LKAM01000005">
    <property type="protein sequence ID" value="KUM48427.1"/>
    <property type="molecule type" value="Genomic_DNA"/>
</dbReference>
<protein>
    <submittedName>
        <fullName evidence="1">Uncharacterized protein</fullName>
    </submittedName>
</protein>
<accession>A0A124GNC7</accession>
<organism evidence="1">
    <name type="scientific">Picea glauca</name>
    <name type="common">White spruce</name>
    <name type="synonym">Pinus glauca</name>
    <dbReference type="NCBI Taxonomy" id="3330"/>
    <lineage>
        <taxon>Eukaryota</taxon>
        <taxon>Viridiplantae</taxon>
        <taxon>Streptophyta</taxon>
        <taxon>Embryophyta</taxon>
        <taxon>Tracheophyta</taxon>
        <taxon>Spermatophyta</taxon>
        <taxon>Pinopsida</taxon>
        <taxon>Pinidae</taxon>
        <taxon>Conifers I</taxon>
        <taxon>Pinales</taxon>
        <taxon>Pinaceae</taxon>
        <taxon>Picea</taxon>
    </lineage>
</organism>
<gene>
    <name evidence="1" type="ORF">ABT39_MTgene4442</name>
</gene>
<sequence length="78" mass="8500">MCFVIRSILCLFTYAPSLYSLSLRSPLAVFFSPLRLVSLCSVLVPVRFRGWAALLGLAMVGFAMTQLPATGPPLNISH</sequence>
<name>A0A124GNC7_PICGL</name>